<dbReference type="GO" id="GO:0016491">
    <property type="term" value="F:oxidoreductase activity"/>
    <property type="evidence" value="ECO:0007669"/>
    <property type="project" value="UniProtKB-KW"/>
</dbReference>
<evidence type="ECO:0000256" key="2">
    <source>
        <dbReference type="ARBA" id="ARBA00022723"/>
    </source>
</evidence>
<evidence type="ECO:0000259" key="6">
    <source>
        <dbReference type="Pfam" id="PF13183"/>
    </source>
</evidence>
<dbReference type="PANTHER" id="PTHR43255">
    <property type="entry name" value="IRON-SULFUR-BINDING OXIDOREDUCTASE FADF-RELATED-RELATED"/>
    <property type="match status" value="1"/>
</dbReference>
<dbReference type="GO" id="GO:0051539">
    <property type="term" value="F:4 iron, 4 sulfur cluster binding"/>
    <property type="evidence" value="ECO:0007669"/>
    <property type="project" value="UniProtKB-KW"/>
</dbReference>
<dbReference type="PANTHER" id="PTHR43255:SF1">
    <property type="entry name" value="IRON-SULFUR-BINDING OXIDOREDUCTASE FADF-RELATED"/>
    <property type="match status" value="1"/>
</dbReference>
<dbReference type="InterPro" id="IPR051460">
    <property type="entry name" value="HdrC_iron-sulfur_subunit"/>
</dbReference>
<accession>A0A660SK07</accession>
<sequence>MSLLKEVLSRPGGEEIRRCFACSTCSGSCPVREIDGRFNPRRIIRMVLLDLKEEVLKSDFIWYCTTCNSCQERCPQGVRIYNIMNILKNIAVKEGIIHPTFKAQVDLVGRMGRLYEVEDFDNKKRTKVDLPEVKKVFPEVRRLFDLTGVRIDE</sequence>
<dbReference type="InterPro" id="IPR017896">
    <property type="entry name" value="4Fe4S_Fe-S-bd"/>
</dbReference>
<evidence type="ECO:0000256" key="1">
    <source>
        <dbReference type="ARBA" id="ARBA00022485"/>
    </source>
</evidence>
<protein>
    <submittedName>
        <fullName evidence="7">Heterodisulfide reductase</fullName>
    </submittedName>
</protein>
<evidence type="ECO:0000313" key="7">
    <source>
        <dbReference type="EMBL" id="RKX71077.1"/>
    </source>
</evidence>
<dbReference type="GO" id="GO:0005886">
    <property type="term" value="C:plasma membrane"/>
    <property type="evidence" value="ECO:0007669"/>
    <property type="project" value="TreeGrafter"/>
</dbReference>
<dbReference type="Proteomes" id="UP000268469">
    <property type="component" value="Unassembled WGS sequence"/>
</dbReference>
<dbReference type="InterPro" id="IPR017900">
    <property type="entry name" value="4Fe4S_Fe_S_CS"/>
</dbReference>
<dbReference type="Gene3D" id="1.10.1060.10">
    <property type="entry name" value="Alpha-helical ferredoxin"/>
    <property type="match status" value="1"/>
</dbReference>
<name>A0A660SK07_UNCW3</name>
<dbReference type="SUPFAM" id="SSF46548">
    <property type="entry name" value="alpha-helical ferredoxin"/>
    <property type="match status" value="1"/>
</dbReference>
<proteinExistence type="predicted"/>
<evidence type="ECO:0000313" key="8">
    <source>
        <dbReference type="Proteomes" id="UP000268469"/>
    </source>
</evidence>
<keyword evidence="4" id="KW-0408">Iron</keyword>
<comment type="caution">
    <text evidence="7">The sequence shown here is derived from an EMBL/GenBank/DDBJ whole genome shotgun (WGS) entry which is preliminary data.</text>
</comment>
<organism evidence="7 8">
    <name type="scientific">candidate division WOR-3 bacterium</name>
    <dbReference type="NCBI Taxonomy" id="2052148"/>
    <lineage>
        <taxon>Bacteria</taxon>
        <taxon>Bacteria division WOR-3</taxon>
    </lineage>
</organism>
<dbReference type="AlphaFoldDB" id="A0A660SK07"/>
<keyword evidence="5" id="KW-0411">Iron-sulfur</keyword>
<dbReference type="InterPro" id="IPR009051">
    <property type="entry name" value="Helical_ferredxn"/>
</dbReference>
<dbReference type="EMBL" id="QNBE01000018">
    <property type="protein sequence ID" value="RKX71077.1"/>
    <property type="molecule type" value="Genomic_DNA"/>
</dbReference>
<gene>
    <name evidence="7" type="ORF">DRP53_02815</name>
</gene>
<feature type="domain" description="4Fe-4S ferredoxin-type" evidence="6">
    <location>
        <begin position="16"/>
        <end position="78"/>
    </location>
</feature>
<reference evidence="7 8" key="1">
    <citation type="submission" date="2018-06" db="EMBL/GenBank/DDBJ databases">
        <title>Extensive metabolic versatility and redundancy in microbially diverse, dynamic hydrothermal sediments.</title>
        <authorList>
            <person name="Dombrowski N."/>
            <person name="Teske A."/>
            <person name="Baker B.J."/>
        </authorList>
    </citation>
    <scope>NUCLEOTIDE SEQUENCE [LARGE SCALE GENOMIC DNA]</scope>
    <source>
        <strain evidence="7">B36_G15</strain>
    </source>
</reference>
<dbReference type="Pfam" id="PF13183">
    <property type="entry name" value="Fer4_8"/>
    <property type="match status" value="1"/>
</dbReference>
<keyword evidence="1" id="KW-0004">4Fe-4S</keyword>
<keyword evidence="2" id="KW-0479">Metal-binding</keyword>
<evidence type="ECO:0000256" key="3">
    <source>
        <dbReference type="ARBA" id="ARBA00023002"/>
    </source>
</evidence>
<evidence type="ECO:0000256" key="5">
    <source>
        <dbReference type="ARBA" id="ARBA00023014"/>
    </source>
</evidence>
<dbReference type="GO" id="GO:0046872">
    <property type="term" value="F:metal ion binding"/>
    <property type="evidence" value="ECO:0007669"/>
    <property type="project" value="UniProtKB-KW"/>
</dbReference>
<keyword evidence="3" id="KW-0560">Oxidoreductase</keyword>
<dbReference type="PROSITE" id="PS00198">
    <property type="entry name" value="4FE4S_FER_1"/>
    <property type="match status" value="1"/>
</dbReference>
<evidence type="ECO:0000256" key="4">
    <source>
        <dbReference type="ARBA" id="ARBA00023004"/>
    </source>
</evidence>